<dbReference type="AlphaFoldDB" id="F9WEB8"/>
<accession>F9WEB8</accession>
<gene>
    <name evidence="2" type="ORF">TCIL3000_0_61080</name>
</gene>
<reference evidence="2 3" key="2">
    <citation type="journal article" date="2012" name="Proc. Natl. Acad. Sci. U.S.A.">
        <title>Antigenic diversity is generated by distinct evolutionary mechanisms in African trypanosome species.</title>
        <authorList>
            <person name="Jackson A.P."/>
            <person name="Berry A."/>
            <person name="Aslett M."/>
            <person name="Allison H.C."/>
            <person name="Burton P."/>
            <person name="Vavrova-Anderson J."/>
            <person name="Brown R."/>
            <person name="Browne H."/>
            <person name="Corton N."/>
            <person name="Hauser H."/>
            <person name="Gamble J."/>
            <person name="Gilderthorp R."/>
            <person name="Marcello L."/>
            <person name="McQuillan J."/>
            <person name="Otto T.D."/>
            <person name="Quail M.A."/>
            <person name="Sanders M.J."/>
            <person name="van Tonder A."/>
            <person name="Ginger M.L."/>
            <person name="Field M.C."/>
            <person name="Barry J.D."/>
            <person name="Hertz-Fowler C."/>
            <person name="Berriman M."/>
        </authorList>
    </citation>
    <scope>NUCLEOTIDE SEQUENCE [LARGE SCALE GENOMIC DNA]</scope>
    <source>
        <strain evidence="2 3">IL3000</strain>
    </source>
</reference>
<reference evidence="3" key="1">
    <citation type="submission" date="2011-07" db="EMBL/GenBank/DDBJ databases">
        <title>Divergent evolution of antigenic variation in African trypanosomes.</title>
        <authorList>
            <person name="Jackson A.P."/>
            <person name="Berry A."/>
            <person name="Allison H.C."/>
            <person name="Burton P."/>
            <person name="Anderson J."/>
            <person name="Aslett M."/>
            <person name="Brown R."/>
            <person name="Corton N."/>
            <person name="Harris D."/>
            <person name="Hauser H."/>
            <person name="Gamble J."/>
            <person name="Gilderthorp R."/>
            <person name="McQuillan J."/>
            <person name="Quail M.A."/>
            <person name="Sanders M."/>
            <person name="Van Tonder A."/>
            <person name="Ginger M.L."/>
            <person name="Donelson J.E."/>
            <person name="Field M.C."/>
            <person name="Barry J.D."/>
            <person name="Berriman M."/>
            <person name="Hertz-Fowler C."/>
        </authorList>
    </citation>
    <scope>NUCLEOTIDE SEQUENCE [LARGE SCALE GENOMIC DNA]</scope>
    <source>
        <strain evidence="3">IL3000</strain>
    </source>
</reference>
<dbReference type="VEuPathDB" id="TriTrypDB:TcIL3000_0_61080"/>
<dbReference type="NCBIfam" id="TIGR01631">
    <property type="entry name" value="Trypano_RHS"/>
    <property type="match status" value="1"/>
</dbReference>
<dbReference type="OMA" id="MMENKIF"/>
<comment type="caution">
    <text evidence="2">The sequence shown here is derived from an EMBL/GenBank/DDBJ whole genome shotgun (WGS) entry which is preliminary data.</text>
</comment>
<dbReference type="EMBL" id="CAEQ01001969">
    <property type="protein sequence ID" value="CCD15625.1"/>
    <property type="molecule type" value="Genomic_DNA"/>
</dbReference>
<evidence type="ECO:0000313" key="2">
    <source>
        <dbReference type="EMBL" id="CCD15625.1"/>
    </source>
</evidence>
<name>F9WEB8_TRYCI</name>
<feature type="region of interest" description="Disordered" evidence="1">
    <location>
        <begin position="113"/>
        <end position="139"/>
    </location>
</feature>
<proteinExistence type="predicted"/>
<organism evidence="2 3">
    <name type="scientific">Trypanosoma congolense (strain IL3000)</name>
    <dbReference type="NCBI Taxonomy" id="1068625"/>
    <lineage>
        <taxon>Eukaryota</taxon>
        <taxon>Discoba</taxon>
        <taxon>Euglenozoa</taxon>
        <taxon>Kinetoplastea</taxon>
        <taxon>Metakinetoplastina</taxon>
        <taxon>Trypanosomatida</taxon>
        <taxon>Trypanosomatidae</taxon>
        <taxon>Trypanosoma</taxon>
        <taxon>Nannomonas</taxon>
    </lineage>
</organism>
<keyword evidence="3" id="KW-1185">Reference proteome</keyword>
<evidence type="ECO:0000313" key="3">
    <source>
        <dbReference type="Proteomes" id="UP000000702"/>
    </source>
</evidence>
<feature type="non-terminal residue" evidence="2">
    <location>
        <position position="139"/>
    </location>
</feature>
<feature type="compositionally biased region" description="Polar residues" evidence="1">
    <location>
        <begin position="124"/>
        <end position="133"/>
    </location>
</feature>
<dbReference type="InterPro" id="IPR006518">
    <property type="entry name" value="Trypano_RHS"/>
</dbReference>
<protein>
    <submittedName>
        <fullName evidence="2">WGS project CAEQ00000000 data, annotated contig 2454</fullName>
    </submittedName>
</protein>
<sequence>MMENKIFRFSRTNSAAVSVNFPVVDGFFLVDAVGGGVSFTEGAAVPTRTVVMIQVTKASHHHTTVSKVESLRTRIAKSFTNWTEMESRLSYEIIYVQHAESVALTGRQRCDRGGVADDTGNERFGTTSISSVETGGPDR</sequence>
<evidence type="ECO:0000256" key="1">
    <source>
        <dbReference type="SAM" id="MobiDB-lite"/>
    </source>
</evidence>
<dbReference type="Proteomes" id="UP000000702">
    <property type="component" value="Unassembled WGS sequence"/>
</dbReference>